<dbReference type="InterPro" id="IPR027417">
    <property type="entry name" value="P-loop_NTPase"/>
</dbReference>
<feature type="domain" description="AAA+ ATPase" evidence="1">
    <location>
        <begin position="99"/>
        <end position="257"/>
    </location>
</feature>
<dbReference type="AlphaFoldDB" id="A0A382ZD94"/>
<dbReference type="EMBL" id="UINC01182820">
    <property type="protein sequence ID" value="SVD93250.1"/>
    <property type="molecule type" value="Genomic_DNA"/>
</dbReference>
<reference evidence="2" key="1">
    <citation type="submission" date="2018-05" db="EMBL/GenBank/DDBJ databases">
        <authorList>
            <person name="Lanie J.A."/>
            <person name="Ng W.-L."/>
            <person name="Kazmierczak K.M."/>
            <person name="Andrzejewski T.M."/>
            <person name="Davidsen T.M."/>
            <person name="Wayne K.J."/>
            <person name="Tettelin H."/>
            <person name="Glass J.I."/>
            <person name="Rusch D."/>
            <person name="Podicherti R."/>
            <person name="Tsui H.-C.T."/>
            <person name="Winkler M.E."/>
        </authorList>
    </citation>
    <scope>NUCLEOTIDE SEQUENCE</scope>
</reference>
<sequence>YGVVTSDYYYDTTGYYHHIRKVNWIKKGVWEEPSGSIVLKTLTDITKYPDYVIKLKELLGMNTEKTPSKVLQPYDIKDATKDLFMSTEDFKDYLGLLGSKKNIVLQGAPGVGKTFVAKRLAYALLGSKDDTKVEMIQFHQSYAYEDFIQGYRPNLDGDGGFYLSTGIFYNICKRAKNNPKSKFVLIIDEINRGNLSKIFGELLMLIESDKRGQQLSLTYSPGEKFSVPNNIYLIGTMNTADRSIAMVDYALRRRFSFI</sequence>
<protein>
    <recommendedName>
        <fullName evidence="1">AAA+ ATPase domain-containing protein</fullName>
    </recommendedName>
</protein>
<dbReference type="InterPro" id="IPR003593">
    <property type="entry name" value="AAA+_ATPase"/>
</dbReference>
<dbReference type="PANTHER" id="PTHR37291:SF1">
    <property type="entry name" value="TYPE IV METHYL-DIRECTED RESTRICTION ENZYME ECOKMCRB SUBUNIT"/>
    <property type="match status" value="1"/>
</dbReference>
<dbReference type="Gene3D" id="3.40.50.300">
    <property type="entry name" value="P-loop containing nucleotide triphosphate hydrolases"/>
    <property type="match status" value="1"/>
</dbReference>
<dbReference type="Pfam" id="PF07728">
    <property type="entry name" value="AAA_5"/>
    <property type="match status" value="1"/>
</dbReference>
<feature type="non-terminal residue" evidence="2">
    <location>
        <position position="258"/>
    </location>
</feature>
<evidence type="ECO:0000313" key="2">
    <source>
        <dbReference type="EMBL" id="SVD93250.1"/>
    </source>
</evidence>
<evidence type="ECO:0000259" key="1">
    <source>
        <dbReference type="SMART" id="SM00382"/>
    </source>
</evidence>
<dbReference type="SUPFAM" id="SSF52540">
    <property type="entry name" value="P-loop containing nucleoside triphosphate hydrolases"/>
    <property type="match status" value="1"/>
</dbReference>
<dbReference type="InterPro" id="IPR052934">
    <property type="entry name" value="Methyl-DNA_Rec/Restrict_Enz"/>
</dbReference>
<organism evidence="2">
    <name type="scientific">marine metagenome</name>
    <dbReference type="NCBI Taxonomy" id="408172"/>
    <lineage>
        <taxon>unclassified sequences</taxon>
        <taxon>metagenomes</taxon>
        <taxon>ecological metagenomes</taxon>
    </lineage>
</organism>
<dbReference type="InterPro" id="IPR011704">
    <property type="entry name" value="ATPase_dyneun-rel_AAA"/>
</dbReference>
<feature type="non-terminal residue" evidence="2">
    <location>
        <position position="1"/>
    </location>
</feature>
<name>A0A382ZD94_9ZZZZ</name>
<dbReference type="CDD" id="cd00009">
    <property type="entry name" value="AAA"/>
    <property type="match status" value="1"/>
</dbReference>
<gene>
    <name evidence="2" type="ORF">METZ01_LOCUS446104</name>
</gene>
<accession>A0A382ZD94</accession>
<dbReference type="PANTHER" id="PTHR37291">
    <property type="entry name" value="5-METHYLCYTOSINE-SPECIFIC RESTRICTION ENZYME B"/>
    <property type="match status" value="1"/>
</dbReference>
<dbReference type="GO" id="GO:0005524">
    <property type="term" value="F:ATP binding"/>
    <property type="evidence" value="ECO:0007669"/>
    <property type="project" value="InterPro"/>
</dbReference>
<proteinExistence type="predicted"/>
<dbReference type="SMART" id="SM00382">
    <property type="entry name" value="AAA"/>
    <property type="match status" value="1"/>
</dbReference>
<dbReference type="GO" id="GO:0016887">
    <property type="term" value="F:ATP hydrolysis activity"/>
    <property type="evidence" value="ECO:0007669"/>
    <property type="project" value="InterPro"/>
</dbReference>